<gene>
    <name evidence="1" type="ORF">FEAC_05830</name>
</gene>
<reference evidence="1 2" key="1">
    <citation type="submission" date="2015-01" db="EMBL/GenBank/DDBJ databases">
        <title>Draft genome of the acidophilic iron oxidizer Ferrimicrobium acidiphilum strain T23.</title>
        <authorList>
            <person name="Poehlein A."/>
            <person name="Eisen S."/>
            <person name="Schloemann M."/>
            <person name="Johnson B.D."/>
            <person name="Daniel R."/>
            <person name="Muehling M."/>
        </authorList>
    </citation>
    <scope>NUCLEOTIDE SEQUENCE [LARGE SCALE GENOMIC DNA]</scope>
    <source>
        <strain evidence="1 2">T23</strain>
    </source>
</reference>
<proteinExistence type="predicted"/>
<evidence type="ECO:0000313" key="1">
    <source>
        <dbReference type="EMBL" id="KJE77476.1"/>
    </source>
</evidence>
<protein>
    <submittedName>
        <fullName evidence="1">Uncharacterized protein</fullName>
    </submittedName>
</protein>
<dbReference type="EMBL" id="JXUW01000004">
    <property type="protein sequence ID" value="KJE77476.1"/>
    <property type="molecule type" value="Genomic_DNA"/>
</dbReference>
<name>A0A0D8FWJ1_9ACTN</name>
<dbReference type="AlphaFoldDB" id="A0A0D8FWJ1"/>
<dbReference type="Proteomes" id="UP000032336">
    <property type="component" value="Unassembled WGS sequence"/>
</dbReference>
<sequence>MKEIADKVGGLDVHRDTVVACTRVREPDGMVTLSKETFNTTRKRIRGLGPVPRRCWSVNRGDGGDRSVLEAGVLRIGGTLPPNSGSVTHNM</sequence>
<accession>A0A0D8FWJ1</accession>
<evidence type="ECO:0000313" key="2">
    <source>
        <dbReference type="Proteomes" id="UP000032336"/>
    </source>
</evidence>
<keyword evidence="2" id="KW-1185">Reference proteome</keyword>
<comment type="caution">
    <text evidence="1">The sequence shown here is derived from an EMBL/GenBank/DDBJ whole genome shotgun (WGS) entry which is preliminary data.</text>
</comment>
<organism evidence="1 2">
    <name type="scientific">Ferrimicrobium acidiphilum DSM 19497</name>
    <dbReference type="NCBI Taxonomy" id="1121877"/>
    <lineage>
        <taxon>Bacteria</taxon>
        <taxon>Bacillati</taxon>
        <taxon>Actinomycetota</taxon>
        <taxon>Acidimicrobiia</taxon>
        <taxon>Acidimicrobiales</taxon>
        <taxon>Acidimicrobiaceae</taxon>
        <taxon>Ferrimicrobium</taxon>
    </lineage>
</organism>